<evidence type="ECO:0000259" key="1">
    <source>
        <dbReference type="Pfam" id="PF12728"/>
    </source>
</evidence>
<dbReference type="GO" id="GO:0003677">
    <property type="term" value="F:DNA binding"/>
    <property type="evidence" value="ECO:0007669"/>
    <property type="project" value="InterPro"/>
</dbReference>
<dbReference type="InterPro" id="IPR010093">
    <property type="entry name" value="SinI_DNA-bd"/>
</dbReference>
<gene>
    <name evidence="2" type="ORF">ERS852573_00937</name>
</gene>
<protein>
    <submittedName>
        <fullName evidence="2">DNA binding domain, excisionase family</fullName>
    </submittedName>
</protein>
<evidence type="ECO:0000313" key="2">
    <source>
        <dbReference type="EMBL" id="CUM87646.1"/>
    </source>
</evidence>
<evidence type="ECO:0000313" key="3">
    <source>
        <dbReference type="Proteomes" id="UP000095597"/>
    </source>
</evidence>
<dbReference type="NCBIfam" id="TIGR01764">
    <property type="entry name" value="excise"/>
    <property type="match status" value="1"/>
</dbReference>
<proteinExistence type="predicted"/>
<dbReference type="Proteomes" id="UP000095597">
    <property type="component" value="Unassembled WGS sequence"/>
</dbReference>
<name>A0A173SCE0_9FIRM</name>
<dbReference type="InterPro" id="IPR041657">
    <property type="entry name" value="HTH_17"/>
</dbReference>
<organism evidence="2 3">
    <name type="scientific">Dorea longicatena</name>
    <dbReference type="NCBI Taxonomy" id="88431"/>
    <lineage>
        <taxon>Bacteria</taxon>
        <taxon>Bacillati</taxon>
        <taxon>Bacillota</taxon>
        <taxon>Clostridia</taxon>
        <taxon>Lachnospirales</taxon>
        <taxon>Lachnospiraceae</taxon>
        <taxon>Dorea</taxon>
    </lineage>
</organism>
<reference evidence="2 3" key="1">
    <citation type="submission" date="2015-09" db="EMBL/GenBank/DDBJ databases">
        <authorList>
            <consortium name="Pathogen Informatics"/>
        </authorList>
    </citation>
    <scope>NUCLEOTIDE SEQUENCE [LARGE SCALE GENOMIC DNA]</scope>
    <source>
        <strain evidence="2 3">2789STDY5834961</strain>
    </source>
</reference>
<sequence>MAKMYTCDEVAERYKVKVITVWDWIRQRKLNAIKLGREYRISEDDLIQFENERKTIPANDKS</sequence>
<dbReference type="InterPro" id="IPR009061">
    <property type="entry name" value="DNA-bd_dom_put_sf"/>
</dbReference>
<dbReference type="Pfam" id="PF12728">
    <property type="entry name" value="HTH_17"/>
    <property type="match status" value="1"/>
</dbReference>
<dbReference type="EMBL" id="CYXO01000004">
    <property type="protein sequence ID" value="CUM87646.1"/>
    <property type="molecule type" value="Genomic_DNA"/>
</dbReference>
<dbReference type="SUPFAM" id="SSF46955">
    <property type="entry name" value="Putative DNA-binding domain"/>
    <property type="match status" value="1"/>
</dbReference>
<accession>A0A173SCE0</accession>
<dbReference type="AlphaFoldDB" id="A0A173SCE0"/>
<feature type="domain" description="Helix-turn-helix" evidence="1">
    <location>
        <begin position="4"/>
        <end position="53"/>
    </location>
</feature>